<evidence type="ECO:0000313" key="1">
    <source>
        <dbReference type="EMBL" id="KOA90378.1"/>
    </source>
</evidence>
<name>A0A9Q1V0B2_CLOBO</name>
<dbReference type="Proteomes" id="UP000037540">
    <property type="component" value="Unassembled WGS sequence"/>
</dbReference>
<evidence type="ECO:0000313" key="2">
    <source>
        <dbReference type="Proteomes" id="UP000037540"/>
    </source>
</evidence>
<protein>
    <submittedName>
        <fullName evidence="1">Uncharacterized protein</fullName>
    </submittedName>
</protein>
<reference evidence="1 2" key="1">
    <citation type="submission" date="2015-07" db="EMBL/GenBank/DDBJ databases">
        <title>Draft genome sequences of 17 French Clostridium botulinum group III.</title>
        <authorList>
            <person name="Woudstra C."/>
            <person name="Le Marechal C."/>
            <person name="Souillard R."/>
            <person name="Bayon-Auboyer M.-H."/>
            <person name="Dessouter D."/>
            <person name="Fach P."/>
        </authorList>
    </citation>
    <scope>NUCLEOTIDE SEQUENCE [LARGE SCALE GENOMIC DNA]</scope>
    <source>
        <strain evidence="1 2">12LNRI-CD</strain>
    </source>
</reference>
<dbReference type="OrthoDB" id="1681497at2"/>
<accession>A0A9Q1V0B2</accession>
<dbReference type="EMBL" id="LGVR01000002">
    <property type="protein sequence ID" value="KOA90378.1"/>
    <property type="molecule type" value="Genomic_DNA"/>
</dbReference>
<gene>
    <name evidence="1" type="ORF">ADU74_00515</name>
</gene>
<proteinExistence type="predicted"/>
<sequence length="153" mass="17371">MLFNKGDTMNEVLDFNALIDALSECCLGENVCKCCKNEKCLIGYCRKNLVTSLKKDVTIIDGAMRDIPLCDTKVFDENSVIDAIGLILCQCRNCNKYHNENCIVNLFRSTCEVILLGNPHDYEGSVLTYIKSIREINDEIGSKIYDSYLRHKK</sequence>
<organism evidence="1 2">
    <name type="scientific">Clostridium botulinum</name>
    <dbReference type="NCBI Taxonomy" id="1491"/>
    <lineage>
        <taxon>Bacteria</taxon>
        <taxon>Bacillati</taxon>
        <taxon>Bacillota</taxon>
        <taxon>Clostridia</taxon>
        <taxon>Eubacteriales</taxon>
        <taxon>Clostridiaceae</taxon>
        <taxon>Clostridium</taxon>
    </lineage>
</organism>
<dbReference type="AlphaFoldDB" id="A0A9Q1V0B2"/>
<comment type="caution">
    <text evidence="1">The sequence shown here is derived from an EMBL/GenBank/DDBJ whole genome shotgun (WGS) entry which is preliminary data.</text>
</comment>